<protein>
    <submittedName>
        <fullName evidence="1">Uncharacterized protein</fullName>
    </submittedName>
</protein>
<evidence type="ECO:0000313" key="1">
    <source>
        <dbReference type="EMBL" id="EEG36753.1"/>
    </source>
</evidence>
<comment type="caution">
    <text evidence="1">The sequence shown here is derived from an EMBL/GenBank/DDBJ whole genome shotgun (WGS) entry which is preliminary data.</text>
</comment>
<reference evidence="1 2" key="1">
    <citation type="submission" date="2009-01" db="EMBL/GenBank/DDBJ databases">
        <authorList>
            <person name="Fulton L."/>
            <person name="Clifton S."/>
            <person name="Fulton B."/>
            <person name="Xu J."/>
            <person name="Minx P."/>
            <person name="Pepin K.H."/>
            <person name="Johnson M."/>
            <person name="Bhonagiri V."/>
            <person name="Nash W.E."/>
            <person name="Mardis E.R."/>
            <person name="Wilson R.K."/>
        </authorList>
    </citation>
    <scope>NUCLEOTIDE SEQUENCE [LARGE SCALE GENOMIC DNA]</scope>
    <source>
        <strain evidence="1 2">DSM 3353</strain>
    </source>
</reference>
<evidence type="ECO:0000313" key="2">
    <source>
        <dbReference type="Proteomes" id="UP000003174"/>
    </source>
</evidence>
<sequence>MLNASCQLQSIEENAKCNYNCKFPIKTEVGLLYNFAKQLPKLNEQEVGIFVELL</sequence>
<name>C0EV98_9FIRM</name>
<dbReference type="AlphaFoldDB" id="C0EV98"/>
<dbReference type="EMBL" id="ACEP01000064">
    <property type="protein sequence ID" value="EEG36753.1"/>
    <property type="molecule type" value="Genomic_DNA"/>
</dbReference>
<dbReference type="Proteomes" id="UP000003174">
    <property type="component" value="Unassembled WGS sequence"/>
</dbReference>
<gene>
    <name evidence="1" type="ORF">EUBHAL_01336</name>
</gene>
<accession>C0EV98</accession>
<organism evidence="1 2">
    <name type="scientific">Anaerobutyricum hallii DSM 3353</name>
    <dbReference type="NCBI Taxonomy" id="411469"/>
    <lineage>
        <taxon>Bacteria</taxon>
        <taxon>Bacillati</taxon>
        <taxon>Bacillota</taxon>
        <taxon>Clostridia</taxon>
        <taxon>Lachnospirales</taxon>
        <taxon>Lachnospiraceae</taxon>
        <taxon>Anaerobutyricum</taxon>
    </lineage>
</organism>
<reference evidence="1 2" key="2">
    <citation type="submission" date="2009-02" db="EMBL/GenBank/DDBJ databases">
        <title>Draft genome sequence of Eubacterium hallii (DSM 3353).</title>
        <authorList>
            <person name="Sudarsanam P."/>
            <person name="Ley R."/>
            <person name="Guruge J."/>
            <person name="Turnbaugh P.J."/>
            <person name="Mahowald M."/>
            <person name="Liep D."/>
            <person name="Gordon J."/>
        </authorList>
    </citation>
    <scope>NUCLEOTIDE SEQUENCE [LARGE SCALE GENOMIC DNA]</scope>
    <source>
        <strain evidence="1 2">DSM 3353</strain>
    </source>
</reference>
<proteinExistence type="predicted"/>